<gene>
    <name evidence="5" type="ORF">AWC38_SpisGene18416</name>
</gene>
<evidence type="ECO:0000313" key="6">
    <source>
        <dbReference type="Proteomes" id="UP000225706"/>
    </source>
</evidence>
<name>A0A2B4RLQ9_STYPI</name>
<feature type="domain" description="CCHC-type" evidence="3">
    <location>
        <begin position="166"/>
        <end position="182"/>
    </location>
</feature>
<dbReference type="SUPFAM" id="SSF57756">
    <property type="entry name" value="Retrovirus zinc finger-like domains"/>
    <property type="match status" value="1"/>
</dbReference>
<evidence type="ECO:0000259" key="3">
    <source>
        <dbReference type="PROSITE" id="PS50158"/>
    </source>
</evidence>
<reference evidence="6" key="1">
    <citation type="journal article" date="2017" name="bioRxiv">
        <title>Comparative analysis of the genomes of Stylophora pistillata and Acropora digitifera provides evidence for extensive differences between species of corals.</title>
        <authorList>
            <person name="Voolstra C.R."/>
            <person name="Li Y."/>
            <person name="Liew Y.J."/>
            <person name="Baumgarten S."/>
            <person name="Zoccola D."/>
            <person name="Flot J.-F."/>
            <person name="Tambutte S."/>
            <person name="Allemand D."/>
            <person name="Aranda M."/>
        </authorList>
    </citation>
    <scope>NUCLEOTIDE SEQUENCE [LARGE SCALE GENOMIC DNA]</scope>
</reference>
<evidence type="ECO:0000313" key="5">
    <source>
        <dbReference type="EMBL" id="PFX17278.1"/>
    </source>
</evidence>
<dbReference type="SMART" id="SM00343">
    <property type="entry name" value="ZnF_C2HC"/>
    <property type="match status" value="2"/>
</dbReference>
<dbReference type="SUPFAM" id="SSF56672">
    <property type="entry name" value="DNA/RNA polymerases"/>
    <property type="match status" value="1"/>
</dbReference>
<feature type="domain" description="Reverse transcriptase" evidence="4">
    <location>
        <begin position="605"/>
        <end position="876"/>
    </location>
</feature>
<dbReference type="Proteomes" id="UP000225706">
    <property type="component" value="Unassembled WGS sequence"/>
</dbReference>
<feature type="region of interest" description="Disordered" evidence="2">
    <location>
        <begin position="1268"/>
        <end position="1301"/>
    </location>
</feature>
<dbReference type="PANTHER" id="PTHR19446">
    <property type="entry name" value="REVERSE TRANSCRIPTASES"/>
    <property type="match status" value="1"/>
</dbReference>
<keyword evidence="1" id="KW-0479">Metal-binding</keyword>
<feature type="region of interest" description="Disordered" evidence="2">
    <location>
        <begin position="1155"/>
        <end position="1209"/>
    </location>
</feature>
<dbReference type="STRING" id="50429.A0A2B4RLQ9"/>
<comment type="caution">
    <text evidence="5">The sequence shown here is derived from an EMBL/GenBank/DDBJ whole genome shotgun (WGS) entry which is preliminary data.</text>
</comment>
<keyword evidence="1" id="KW-0862">Zinc</keyword>
<keyword evidence="6" id="KW-1185">Reference proteome</keyword>
<dbReference type="PROSITE" id="PS50158">
    <property type="entry name" value="ZF_CCHC"/>
    <property type="match status" value="1"/>
</dbReference>
<dbReference type="PROSITE" id="PS50878">
    <property type="entry name" value="RT_POL"/>
    <property type="match status" value="1"/>
</dbReference>
<feature type="compositionally biased region" description="Low complexity" evidence="2">
    <location>
        <begin position="240"/>
        <end position="264"/>
    </location>
</feature>
<dbReference type="OrthoDB" id="5989407at2759"/>
<feature type="compositionally biased region" description="Low complexity" evidence="2">
    <location>
        <begin position="1200"/>
        <end position="1209"/>
    </location>
</feature>
<keyword evidence="1" id="KW-0863">Zinc-finger</keyword>
<dbReference type="Gene3D" id="4.10.60.10">
    <property type="entry name" value="Zinc finger, CCHC-type"/>
    <property type="match status" value="1"/>
</dbReference>
<evidence type="ECO:0000256" key="2">
    <source>
        <dbReference type="SAM" id="MobiDB-lite"/>
    </source>
</evidence>
<evidence type="ECO:0000259" key="4">
    <source>
        <dbReference type="PROSITE" id="PS50878"/>
    </source>
</evidence>
<dbReference type="GO" id="GO:0003676">
    <property type="term" value="F:nucleic acid binding"/>
    <property type="evidence" value="ECO:0007669"/>
    <property type="project" value="InterPro"/>
</dbReference>
<organism evidence="5 6">
    <name type="scientific">Stylophora pistillata</name>
    <name type="common">Smooth cauliflower coral</name>
    <dbReference type="NCBI Taxonomy" id="50429"/>
    <lineage>
        <taxon>Eukaryota</taxon>
        <taxon>Metazoa</taxon>
        <taxon>Cnidaria</taxon>
        <taxon>Anthozoa</taxon>
        <taxon>Hexacorallia</taxon>
        <taxon>Scleractinia</taxon>
        <taxon>Astrocoeniina</taxon>
        <taxon>Pocilloporidae</taxon>
        <taxon>Stylophora</taxon>
    </lineage>
</organism>
<proteinExistence type="predicted"/>
<dbReference type="Pfam" id="PF00078">
    <property type="entry name" value="RVT_1"/>
    <property type="match status" value="1"/>
</dbReference>
<dbReference type="InterPro" id="IPR000477">
    <property type="entry name" value="RT_dom"/>
</dbReference>
<dbReference type="InterPro" id="IPR036875">
    <property type="entry name" value="Znf_CCHC_sf"/>
</dbReference>
<dbReference type="InterPro" id="IPR043502">
    <property type="entry name" value="DNA/RNA_pol_sf"/>
</dbReference>
<sequence>MNIFNGLWDTLENLAFHKVVAIQECPGHVARITFEAGGESSKQHFEKEGFIFVNGVQCKVITPPPPPPPVTIVVVYWYPLEEPDIAVNTVLSAFGTVNHVRNQFWSGRPSVSTGSKVVRMVLEREIPLFININGIRCKIWYRGQPLRCDRCCKEGHKATACPDKGKCYRCHKEGHLSRNCPDFTVWGTPLATTTSVDAETSEIAPAPVPEVGDDSLNGVAFDSRATGHFKTTENGGINDSENTINNKNSENNETIESSENIEINDNGMDSAPSTLEDNSKYLCENVADTDGLLVDKEMFQASGLRKRPVSYISPEDSAPSESDASLDPVPRSRRRSSKKPSFIPGQHSLPVSIPDATPHGPGFWKLNTSVLDDPEYFQLVNDAWQCWHSYIPLFPSLAKWWHAGKKLVKGLTIRFCCRKSKNSSLNRDVLVRLIDHLKIKVDKGQTSCVGPYHSALASLASLDLLAAKGAQVRSGAQWIEAGETSSAYFFRLEKKQAANRWIAALRDIDSNIVSSSQALRQTLSSFYSAPYADQATQSDLLRKTSSKLSDSQSASCEGSLSIEEAHSALCGMARRKSPGLDGLPMEFYLKFWNLLGSDLVAVLNSCFSSRQLSLSQRSGVLSLSYKKGDCLDPRNWRPISLLNVDYKIASRAIAGRLLKVIHIVVDKDQTCGVPGRFIGVNVALLRDVVDYPTETGAPIAILSLDQEKAFDRVDWLFMQSTLATMGFGPSFRAWVNLFYDHVCSSVNLNGNLSESFYLSRGVRQGCPPSPLLYVLISEVFAVSIRSNPRISGISLPGVGSISPISQYADDTSLILSSDDAIKAAFESFALFEKASGSKLNLTKSKGLWLGRWSGRPHPPVNLHWNSSKLKILGVFIGVGDLESDNWRPRIDAVHRVLKSWRSRSLSFQGKALIINALALFRIWYVASLIPMPAWALKELYLLVFTFFWSGKRELVSRVTVSQPSLFGGFAVVDIKLKVWALLGQWESVQLSQFTTDGCAQAAQGSSQAMENKDSPESLQRDSLPKLEIPDALKHLQNKEMKFVGVPFLSAPSQTKVVGFDSPAKFVSGDNQFLVALTLRPCTPATVMASETQESEMNTTDLFTSASAGAESLPELSESTLLWAEMTQIENPEVLKALKNSGTTFMGVHFYKFPISPSTNVDSQPKAPKTQEQKEREKEECTNRLKARNKHQQKQQEKQEQQQQQQQQEKQPQQQQQQQLVLEHAWAQAGRLCVLSGVPSPFLFPCEEMDNTKQSRAECCQGRKTRGARGSVEETSAAKRYNMADGEADARKEESEEQEEPSLHEIKSMLVDLQSTVSSIALENKQLKKGLNNLDISTKLKCHKIKTKLYKQRTRLKNIKASDLFPGYVAAAAGFNNLTLDRRGLVKSANTKRRDGCIHSIWTIDGCIHSIWTIDGRVFVKTSPDGNPVRIFSDDDFEYL</sequence>
<dbReference type="EMBL" id="LSMT01000484">
    <property type="protein sequence ID" value="PFX17278.1"/>
    <property type="molecule type" value="Genomic_DNA"/>
</dbReference>
<dbReference type="InterPro" id="IPR001878">
    <property type="entry name" value="Znf_CCHC"/>
</dbReference>
<feature type="compositionally biased region" description="Basic and acidic residues" evidence="2">
    <location>
        <begin position="1168"/>
        <end position="1182"/>
    </location>
</feature>
<protein>
    <submittedName>
        <fullName evidence="5">Transposon TX1 uncharacterized 149 kDa protein</fullName>
    </submittedName>
</protein>
<feature type="region of interest" description="Disordered" evidence="2">
    <location>
        <begin position="228"/>
        <end position="276"/>
    </location>
</feature>
<dbReference type="CDD" id="cd01650">
    <property type="entry name" value="RT_nLTR_like"/>
    <property type="match status" value="1"/>
</dbReference>
<accession>A0A2B4RLQ9</accession>
<feature type="region of interest" description="Disordered" evidence="2">
    <location>
        <begin position="310"/>
        <end position="354"/>
    </location>
</feature>
<dbReference type="GO" id="GO:0008270">
    <property type="term" value="F:zinc ion binding"/>
    <property type="evidence" value="ECO:0007669"/>
    <property type="project" value="UniProtKB-KW"/>
</dbReference>
<evidence type="ECO:0000256" key="1">
    <source>
        <dbReference type="PROSITE-ProRule" id="PRU00047"/>
    </source>
</evidence>